<dbReference type="Gene3D" id="3.40.50.300">
    <property type="entry name" value="P-loop containing nucleotide triphosphate hydrolases"/>
    <property type="match status" value="1"/>
</dbReference>
<dbReference type="InterPro" id="IPR001867">
    <property type="entry name" value="OmpR/PhoB-type_DNA-bd"/>
</dbReference>
<dbReference type="SMART" id="SM00862">
    <property type="entry name" value="Trans_reg_C"/>
    <property type="match status" value="1"/>
</dbReference>
<dbReference type="SUPFAM" id="SSF46894">
    <property type="entry name" value="C-terminal effector domain of the bipartite response regulators"/>
    <property type="match status" value="1"/>
</dbReference>
<feature type="domain" description="OmpR/PhoB-type" evidence="4">
    <location>
        <begin position="1"/>
        <end position="99"/>
    </location>
</feature>
<dbReference type="InterPro" id="IPR027417">
    <property type="entry name" value="P-loop_NTPase"/>
</dbReference>
<evidence type="ECO:0000313" key="5">
    <source>
        <dbReference type="EMBL" id="MBB6051064.1"/>
    </source>
</evidence>
<dbReference type="SMART" id="SM00028">
    <property type="entry name" value="TPR"/>
    <property type="match status" value="3"/>
</dbReference>
<protein>
    <submittedName>
        <fullName evidence="5">Putative ATPase/Flp pilus assembly protein TadD</fullName>
    </submittedName>
</protein>
<dbReference type="EMBL" id="JACHGW010000002">
    <property type="protein sequence ID" value="MBB6051064.1"/>
    <property type="molecule type" value="Genomic_DNA"/>
</dbReference>
<dbReference type="InterPro" id="IPR011990">
    <property type="entry name" value="TPR-like_helical_dom_sf"/>
</dbReference>
<dbReference type="PRINTS" id="PR00364">
    <property type="entry name" value="DISEASERSIST"/>
</dbReference>
<dbReference type="GO" id="GO:0016887">
    <property type="term" value="F:ATP hydrolysis activity"/>
    <property type="evidence" value="ECO:0007669"/>
    <property type="project" value="InterPro"/>
</dbReference>
<sequence length="920" mass="100697">MAMWRLFLLGGFRLERPGETITRLRTQKTVALLAWLALHPHREHGREELIERFWPESELEQGRASLRVALNALRKALEPPPTPADTVLITTRTHIKLRPEALTTDVAAVEAALKRKDLPEAQRLYTGPFLPGYYDEWILEEQARLEAALSAISPGPSPRALERSPSSLDRSSLARKRGIPDSPSSRDEGAIGEEGSRLSGREMADRNLPPTNLPLTLTRFFGREGERERLTTLLTDPTLRVVTLTGPGGTGKTRLAIETGRSLQERFVGGVWFVPLAETRDAGRLREGLRDALELPRTGAALDAIQERLGAQPTLVILDNLEQLVDDAALELPVLLAQLPFARFLVTSRIRLGLPGEHVFPIAALPLPPPTAALEQLASNAALALFCDRARAALPEFGLTARNASALATLCRQLEGVPLALELAASWAGQLTPRQMQERFTAALALEGRRLDREARHLSVRAALRWSLELLPNELAALFAELSVFRGGFTLPAAELVCEAAVTSFALGRLREHSLLLADLTGEVPRFSMLESVREFAAECLGESTPRLRRRHADWLLGIEQESTAETLAERENSEAALAFLEEESPDDALRLVAQSVRRWFHAGLLDSGIVLLERVLTHFPGDPPSLSMRLALSGLASLYFYKGHMPQARHYFERCAAVAELLGDQAALGEAQRNLGTLAVAEGDYAAAKTALGGALQSLVPPRPPLIEVLLRTNLGITHYALGELLEAREHFTAGVAASEGLPEVRWAVNSWHGLGAVATELGERAESERCHRQALALSQQTGEPLMLGDSLSLVATCCMESGAIAEAARFLLEAAEVLLPCHAHDMDRRLGDEAARLLLRNNQPEEAVPLLSFAQQLIDQHQIHLFEAAHRDREKVRQQLEACLAPARLLQLGEAGKALTRAEFFALLTATLQPLSVA</sequence>
<dbReference type="GO" id="GO:0000160">
    <property type="term" value="P:phosphorelay signal transduction system"/>
    <property type="evidence" value="ECO:0007669"/>
    <property type="project" value="InterPro"/>
</dbReference>
<keyword evidence="6" id="KW-1185">Reference proteome</keyword>
<dbReference type="RefSeq" id="WP_184197175.1">
    <property type="nucleotide sequence ID" value="NZ_JACHGW010000002.1"/>
</dbReference>
<dbReference type="InterPro" id="IPR019734">
    <property type="entry name" value="TPR_rpt"/>
</dbReference>
<dbReference type="GO" id="GO:0006355">
    <property type="term" value="P:regulation of DNA-templated transcription"/>
    <property type="evidence" value="ECO:0007669"/>
    <property type="project" value="InterPro"/>
</dbReference>
<dbReference type="PANTHER" id="PTHR47691:SF3">
    <property type="entry name" value="HTH-TYPE TRANSCRIPTIONAL REGULATOR RV0890C-RELATED"/>
    <property type="match status" value="1"/>
</dbReference>
<dbReference type="Gene3D" id="1.10.10.10">
    <property type="entry name" value="Winged helix-like DNA-binding domain superfamily/Winged helix DNA-binding domain"/>
    <property type="match status" value="1"/>
</dbReference>
<dbReference type="GO" id="GO:0003677">
    <property type="term" value="F:DNA binding"/>
    <property type="evidence" value="ECO:0007669"/>
    <property type="project" value="UniProtKB-UniRule"/>
</dbReference>
<evidence type="ECO:0000313" key="6">
    <source>
        <dbReference type="Proteomes" id="UP000520814"/>
    </source>
</evidence>
<dbReference type="InterPro" id="IPR036388">
    <property type="entry name" value="WH-like_DNA-bd_sf"/>
</dbReference>
<feature type="DNA-binding region" description="OmpR/PhoB-type" evidence="2">
    <location>
        <begin position="1"/>
        <end position="99"/>
    </location>
</feature>
<keyword evidence="1 2" id="KW-0238">DNA-binding</keyword>
<dbReference type="PROSITE" id="PS51755">
    <property type="entry name" value="OMPR_PHOB"/>
    <property type="match status" value="1"/>
</dbReference>
<dbReference type="Proteomes" id="UP000520814">
    <property type="component" value="Unassembled WGS sequence"/>
</dbReference>
<evidence type="ECO:0000259" key="4">
    <source>
        <dbReference type="PROSITE" id="PS51755"/>
    </source>
</evidence>
<dbReference type="Pfam" id="PF00486">
    <property type="entry name" value="Trans_reg_C"/>
    <property type="match status" value="1"/>
</dbReference>
<dbReference type="InterPro" id="IPR016032">
    <property type="entry name" value="Sig_transdc_resp-reg_C-effctor"/>
</dbReference>
<dbReference type="PANTHER" id="PTHR47691">
    <property type="entry name" value="REGULATOR-RELATED"/>
    <property type="match status" value="1"/>
</dbReference>
<evidence type="ECO:0000256" key="2">
    <source>
        <dbReference type="PROSITE-ProRule" id="PRU01091"/>
    </source>
</evidence>
<dbReference type="AlphaFoldDB" id="A0A7W9W641"/>
<dbReference type="SUPFAM" id="SSF48452">
    <property type="entry name" value="TPR-like"/>
    <property type="match status" value="2"/>
</dbReference>
<reference evidence="5 6" key="1">
    <citation type="submission" date="2020-08" db="EMBL/GenBank/DDBJ databases">
        <title>Genomic Encyclopedia of Type Strains, Phase IV (KMG-IV): sequencing the most valuable type-strain genomes for metagenomic binning, comparative biology and taxonomic classification.</title>
        <authorList>
            <person name="Goeker M."/>
        </authorList>
    </citation>
    <scope>NUCLEOTIDE SEQUENCE [LARGE SCALE GENOMIC DNA]</scope>
    <source>
        <strain evidence="5 6">DSM 23562</strain>
    </source>
</reference>
<dbReference type="SUPFAM" id="SSF52540">
    <property type="entry name" value="P-loop containing nucleoside triphosphate hydrolases"/>
    <property type="match status" value="1"/>
</dbReference>
<dbReference type="InterPro" id="IPR049945">
    <property type="entry name" value="AAA_22"/>
</dbReference>
<feature type="region of interest" description="Disordered" evidence="3">
    <location>
        <begin position="153"/>
        <end position="211"/>
    </location>
</feature>
<feature type="compositionally biased region" description="Basic and acidic residues" evidence="3">
    <location>
        <begin position="184"/>
        <end position="205"/>
    </location>
</feature>
<organism evidence="5 6">
    <name type="scientific">Armatimonas rosea</name>
    <dbReference type="NCBI Taxonomy" id="685828"/>
    <lineage>
        <taxon>Bacteria</taxon>
        <taxon>Bacillati</taxon>
        <taxon>Armatimonadota</taxon>
        <taxon>Armatimonadia</taxon>
        <taxon>Armatimonadales</taxon>
        <taxon>Armatimonadaceae</taxon>
        <taxon>Armatimonas</taxon>
    </lineage>
</organism>
<gene>
    <name evidence="5" type="ORF">HNQ39_002855</name>
</gene>
<accession>A0A7W9W641</accession>
<dbReference type="Pfam" id="PF13401">
    <property type="entry name" value="AAA_22"/>
    <property type="match status" value="1"/>
</dbReference>
<comment type="caution">
    <text evidence="5">The sequence shown here is derived from an EMBL/GenBank/DDBJ whole genome shotgun (WGS) entry which is preliminary data.</text>
</comment>
<dbReference type="Gene3D" id="1.25.40.10">
    <property type="entry name" value="Tetratricopeptide repeat domain"/>
    <property type="match status" value="2"/>
</dbReference>
<name>A0A7W9W641_ARMRO</name>
<proteinExistence type="predicted"/>
<evidence type="ECO:0000256" key="1">
    <source>
        <dbReference type="ARBA" id="ARBA00023125"/>
    </source>
</evidence>
<evidence type="ECO:0000256" key="3">
    <source>
        <dbReference type="SAM" id="MobiDB-lite"/>
    </source>
</evidence>